<dbReference type="PROSITE" id="PS00956">
    <property type="entry name" value="HYDROPHOBIN"/>
    <property type="match status" value="1"/>
</dbReference>
<feature type="chain" id="PRO_5018816702" description="Hydrophobin" evidence="7">
    <location>
        <begin position="22"/>
        <end position="115"/>
    </location>
</feature>
<dbReference type="STRING" id="231916.A0A409VWI7"/>
<dbReference type="CDD" id="cd23507">
    <property type="entry name" value="hydrophobin_I"/>
    <property type="match status" value="1"/>
</dbReference>
<accession>A0A409VWI7</accession>
<keyword evidence="9" id="KW-1185">Reference proteome</keyword>
<keyword evidence="4 7" id="KW-0964">Secreted</keyword>
<dbReference type="InParanoid" id="A0A409VWI7"/>
<proteinExistence type="inferred from homology"/>
<dbReference type="GO" id="GO:0009277">
    <property type="term" value="C:fungal-type cell wall"/>
    <property type="evidence" value="ECO:0007669"/>
    <property type="project" value="InterPro"/>
</dbReference>
<dbReference type="Proteomes" id="UP000284706">
    <property type="component" value="Unassembled WGS sequence"/>
</dbReference>
<evidence type="ECO:0000313" key="8">
    <source>
        <dbReference type="EMBL" id="PPQ70598.1"/>
    </source>
</evidence>
<dbReference type="AlphaFoldDB" id="A0A409VWI7"/>
<gene>
    <name evidence="8" type="ORF">CVT26_013197</name>
</gene>
<evidence type="ECO:0000256" key="2">
    <source>
        <dbReference type="ARBA" id="ARBA00010446"/>
    </source>
</evidence>
<keyword evidence="6 7" id="KW-1015">Disulfide bond</keyword>
<organism evidence="8 9">
    <name type="scientific">Gymnopilus dilepis</name>
    <dbReference type="NCBI Taxonomy" id="231916"/>
    <lineage>
        <taxon>Eukaryota</taxon>
        <taxon>Fungi</taxon>
        <taxon>Dikarya</taxon>
        <taxon>Basidiomycota</taxon>
        <taxon>Agaricomycotina</taxon>
        <taxon>Agaricomycetes</taxon>
        <taxon>Agaricomycetidae</taxon>
        <taxon>Agaricales</taxon>
        <taxon>Agaricineae</taxon>
        <taxon>Hymenogastraceae</taxon>
        <taxon>Gymnopilus</taxon>
    </lineage>
</organism>
<evidence type="ECO:0000256" key="6">
    <source>
        <dbReference type="ARBA" id="ARBA00023157"/>
    </source>
</evidence>
<comment type="caution">
    <text evidence="8">The sequence shown here is derived from an EMBL/GenBank/DDBJ whole genome shotgun (WGS) entry which is preliminary data.</text>
</comment>
<evidence type="ECO:0000256" key="4">
    <source>
        <dbReference type="ARBA" id="ARBA00022525"/>
    </source>
</evidence>
<dbReference type="SMART" id="SM00075">
    <property type="entry name" value="HYDRO"/>
    <property type="match status" value="1"/>
</dbReference>
<name>A0A409VWI7_9AGAR</name>
<dbReference type="InterPro" id="IPR001338">
    <property type="entry name" value="Class_I_Hydrophobin"/>
</dbReference>
<keyword evidence="5 7" id="KW-0732">Signal</keyword>
<dbReference type="OrthoDB" id="2753034at2759"/>
<evidence type="ECO:0000256" key="3">
    <source>
        <dbReference type="ARBA" id="ARBA00022512"/>
    </source>
</evidence>
<feature type="signal peptide" evidence="7">
    <location>
        <begin position="1"/>
        <end position="21"/>
    </location>
</feature>
<reference evidence="8 9" key="1">
    <citation type="journal article" date="2018" name="Evol. Lett.">
        <title>Horizontal gene cluster transfer increased hallucinogenic mushroom diversity.</title>
        <authorList>
            <person name="Reynolds H.T."/>
            <person name="Vijayakumar V."/>
            <person name="Gluck-Thaler E."/>
            <person name="Korotkin H.B."/>
            <person name="Matheny P.B."/>
            <person name="Slot J.C."/>
        </authorList>
    </citation>
    <scope>NUCLEOTIDE SEQUENCE [LARGE SCALE GENOMIC DNA]</scope>
    <source>
        <strain evidence="8 9">SRW20</strain>
    </source>
</reference>
<evidence type="ECO:0000256" key="5">
    <source>
        <dbReference type="ARBA" id="ARBA00022729"/>
    </source>
</evidence>
<dbReference type="GO" id="GO:0005199">
    <property type="term" value="F:structural constituent of cell wall"/>
    <property type="evidence" value="ECO:0007669"/>
    <property type="project" value="InterPro"/>
</dbReference>
<evidence type="ECO:0000256" key="1">
    <source>
        <dbReference type="ARBA" id="ARBA00004191"/>
    </source>
</evidence>
<dbReference type="EMBL" id="NHYE01005535">
    <property type="protein sequence ID" value="PPQ70598.1"/>
    <property type="molecule type" value="Genomic_DNA"/>
</dbReference>
<sequence length="115" mass="11519">MFLRITAFFVAALPILATANALEVRSGCNTGPIQCCGALQAANSTDVAEVLASEGLPVSIATIIEDIDGLVGVACLPLALVTASGDSCSTQPVCCTSNFFSGLIQAGCVPVNADA</sequence>
<comment type="subcellular location">
    <subcellularLocation>
        <location evidence="1 7">Secreted</location>
        <location evidence="1 7">Cell wall</location>
    </subcellularLocation>
</comment>
<evidence type="ECO:0000313" key="9">
    <source>
        <dbReference type="Proteomes" id="UP000284706"/>
    </source>
</evidence>
<protein>
    <recommendedName>
        <fullName evidence="7">Hydrophobin</fullName>
    </recommendedName>
</protein>
<dbReference type="Pfam" id="PF01185">
    <property type="entry name" value="Hydrophobin"/>
    <property type="match status" value="1"/>
</dbReference>
<evidence type="ECO:0000256" key="7">
    <source>
        <dbReference type="RuleBase" id="RU365009"/>
    </source>
</evidence>
<keyword evidence="3 7" id="KW-0134">Cell wall</keyword>
<comment type="similarity">
    <text evidence="2 7">Belongs to the fungal hydrophobin family.</text>
</comment>
<dbReference type="InterPro" id="IPR019778">
    <property type="entry name" value="Class_I_Hydrophobin_CS"/>
</dbReference>